<dbReference type="Pfam" id="PF13302">
    <property type="entry name" value="Acetyltransf_3"/>
    <property type="match status" value="1"/>
</dbReference>
<reference evidence="2 3" key="1">
    <citation type="submission" date="2018-06" db="EMBL/GenBank/DDBJ databases">
        <title>Genomic Encyclopedia of Type Strains, Phase III (KMG-III): the genomes of soil and plant-associated and newly described type strains.</title>
        <authorList>
            <person name="Whitman W."/>
        </authorList>
    </citation>
    <scope>NUCLEOTIDE SEQUENCE [LARGE SCALE GENOMIC DNA]</scope>
    <source>
        <strain evidence="2 3">CECT 7377</strain>
    </source>
</reference>
<dbReference type="EMBL" id="QNSE01000003">
    <property type="protein sequence ID" value="RBP84724.1"/>
    <property type="molecule type" value="Genomic_DNA"/>
</dbReference>
<dbReference type="InterPro" id="IPR000182">
    <property type="entry name" value="GNAT_dom"/>
</dbReference>
<keyword evidence="2" id="KW-0808">Transferase</keyword>
<dbReference type="InterPro" id="IPR016181">
    <property type="entry name" value="Acyl_CoA_acyltransferase"/>
</dbReference>
<dbReference type="InterPro" id="IPR051531">
    <property type="entry name" value="N-acetyltransferase"/>
</dbReference>
<dbReference type="Gene3D" id="3.40.630.30">
    <property type="match status" value="1"/>
</dbReference>
<dbReference type="PROSITE" id="PS51186">
    <property type="entry name" value="GNAT"/>
    <property type="match status" value="1"/>
</dbReference>
<dbReference type="OrthoDB" id="7852312at2"/>
<evidence type="ECO:0000313" key="2">
    <source>
        <dbReference type="EMBL" id="RBP84724.1"/>
    </source>
</evidence>
<sequence>MIIVVLKSVLDMKKLLKIRQATEADLRHILLFEFRNRGWFSQFLPGQVLQQQTEMYFRRLLRSDFKHLQYLVYLPNDVLIGRFNGQILDKKSVEVSYRIAKNFTNQGIAKHVLKHVLIIWASNGITEVYAQVADHNKASIKVLLSCGFEISEVQKNAINLGPEIHDSLVFRWSIAEDLPCNVAKFDSIPVC</sequence>
<comment type="caution">
    <text evidence="2">The sequence shown here is derived from an EMBL/GenBank/DDBJ whole genome shotgun (WGS) entry which is preliminary data.</text>
</comment>
<gene>
    <name evidence="2" type="ORF">DFP80_103197</name>
</gene>
<dbReference type="Proteomes" id="UP000252792">
    <property type="component" value="Unassembled WGS sequence"/>
</dbReference>
<feature type="domain" description="N-acetyltransferase" evidence="1">
    <location>
        <begin position="16"/>
        <end position="175"/>
    </location>
</feature>
<name>A0A366JEJ5_9GAMM</name>
<proteinExistence type="predicted"/>
<keyword evidence="3" id="KW-1185">Reference proteome</keyword>
<evidence type="ECO:0000313" key="3">
    <source>
        <dbReference type="Proteomes" id="UP000252792"/>
    </source>
</evidence>
<dbReference type="SUPFAM" id="SSF55729">
    <property type="entry name" value="Acyl-CoA N-acyltransferases (Nat)"/>
    <property type="match status" value="1"/>
</dbReference>
<accession>A0A366JEJ5</accession>
<protein>
    <submittedName>
        <fullName evidence="2">Ribosomal-protein-alanine N-acetyltransferase</fullName>
    </submittedName>
</protein>
<dbReference type="GO" id="GO:0016747">
    <property type="term" value="F:acyltransferase activity, transferring groups other than amino-acyl groups"/>
    <property type="evidence" value="ECO:0007669"/>
    <property type="project" value="InterPro"/>
</dbReference>
<evidence type="ECO:0000259" key="1">
    <source>
        <dbReference type="PROSITE" id="PS51186"/>
    </source>
</evidence>
<dbReference type="AlphaFoldDB" id="A0A366JEJ5"/>
<dbReference type="PANTHER" id="PTHR43792">
    <property type="entry name" value="GNAT FAMILY, PUTATIVE (AFU_ORTHOLOGUE AFUA_3G00765)-RELATED-RELATED"/>
    <property type="match status" value="1"/>
</dbReference>
<organism evidence="2 3">
    <name type="scientific">Marinomonas rhizomae</name>
    <dbReference type="NCBI Taxonomy" id="491948"/>
    <lineage>
        <taxon>Bacteria</taxon>
        <taxon>Pseudomonadati</taxon>
        <taxon>Pseudomonadota</taxon>
        <taxon>Gammaproteobacteria</taxon>
        <taxon>Oceanospirillales</taxon>
        <taxon>Oceanospirillaceae</taxon>
        <taxon>Marinomonas</taxon>
    </lineage>
</organism>